<evidence type="ECO:0000256" key="1">
    <source>
        <dbReference type="ARBA" id="ARBA00022679"/>
    </source>
</evidence>
<keyword evidence="2" id="KW-0520">NAD</keyword>
<dbReference type="InterPro" id="IPR029035">
    <property type="entry name" value="DHS-like_NAD/FAD-binding_dom"/>
</dbReference>
<dbReference type="CDD" id="cd01407">
    <property type="entry name" value="SIR2-fam"/>
    <property type="match status" value="1"/>
</dbReference>
<dbReference type="NCBIfam" id="NF001753">
    <property type="entry name" value="PRK00481.1-3"/>
    <property type="match status" value="1"/>
</dbReference>
<protein>
    <recommendedName>
        <fullName evidence="4">Deacetylase sirtuin-type domain-containing protein</fullName>
    </recommendedName>
</protein>
<evidence type="ECO:0000313" key="6">
    <source>
        <dbReference type="Proteomes" id="UP000250088"/>
    </source>
</evidence>
<dbReference type="PROSITE" id="PS50305">
    <property type="entry name" value="SIRTUIN"/>
    <property type="match status" value="1"/>
</dbReference>
<gene>
    <name evidence="5" type="ORF">B1756_03690</name>
</gene>
<reference evidence="6" key="1">
    <citation type="submission" date="2017-02" db="EMBL/GenBank/DDBJ databases">
        <title>Natronthermophilus aegyptiacus gen. nov.,sp. nov., an aerobic, extremely halophilic alkalithermophilic archaeon isolated from the athalassohaline Wadi An Natrun, Egypt.</title>
        <authorList>
            <person name="Zhao B."/>
        </authorList>
    </citation>
    <scope>NUCLEOTIDE SEQUENCE [LARGE SCALE GENOMIC DNA]</scope>
    <source>
        <strain evidence="6">JW/NM-HA 15</strain>
    </source>
</reference>
<keyword evidence="1" id="KW-0808">Transferase</keyword>
<dbReference type="InterPro" id="IPR026590">
    <property type="entry name" value="Ssirtuin_cat_dom"/>
</dbReference>
<dbReference type="InterPro" id="IPR003000">
    <property type="entry name" value="Sirtuin"/>
</dbReference>
<organism evidence="5 6">
    <name type="scientific">Natrarchaeobaculum aegyptiacum</name>
    <dbReference type="NCBI Taxonomy" id="745377"/>
    <lineage>
        <taxon>Archaea</taxon>
        <taxon>Methanobacteriati</taxon>
        <taxon>Methanobacteriota</taxon>
        <taxon>Stenosarchaea group</taxon>
        <taxon>Halobacteria</taxon>
        <taxon>Halobacteriales</taxon>
        <taxon>Natrialbaceae</taxon>
        <taxon>Natrarchaeobaculum</taxon>
    </lineage>
</organism>
<keyword evidence="3" id="KW-0862">Zinc</keyword>
<dbReference type="KEGG" id="naj:B1756_03690"/>
<feature type="active site" description="Proton acceptor" evidence="3">
    <location>
        <position position="125"/>
    </location>
</feature>
<dbReference type="AlphaFoldDB" id="A0A2Z2HPM1"/>
<keyword evidence="6" id="KW-1185">Reference proteome</keyword>
<feature type="binding site" evidence="3">
    <location>
        <position position="133"/>
    </location>
    <ligand>
        <name>Zn(2+)</name>
        <dbReference type="ChEBI" id="CHEBI:29105"/>
    </ligand>
</feature>
<dbReference type="SUPFAM" id="SSF52467">
    <property type="entry name" value="DHS-like NAD/FAD-binding domain"/>
    <property type="match status" value="1"/>
</dbReference>
<dbReference type="EMBL" id="CP019893">
    <property type="protein sequence ID" value="ARS88941.1"/>
    <property type="molecule type" value="Genomic_DNA"/>
</dbReference>
<dbReference type="InterPro" id="IPR026591">
    <property type="entry name" value="Sirtuin_cat_small_dom_sf"/>
</dbReference>
<dbReference type="RefSeq" id="WP_086887327.1">
    <property type="nucleotide sequence ID" value="NZ_CP019893.1"/>
</dbReference>
<proteinExistence type="predicted"/>
<dbReference type="Pfam" id="PF02146">
    <property type="entry name" value="SIR2"/>
    <property type="match status" value="1"/>
</dbReference>
<dbReference type="OrthoDB" id="728at2157"/>
<evidence type="ECO:0000259" key="4">
    <source>
        <dbReference type="PROSITE" id="PS50305"/>
    </source>
</evidence>
<sequence length="255" mass="27583">MTGDDVVRAADLVAESDHLVAFTGAGVSTESGIPDFRSPGGVWDRFDPEDFTIQALTRDPVSYWETRVEMRRERDFDWDEVEPNPAHEAIARLEREGPLSAVITQNVDGLHQEAGNADESVLQLHGTHERAKCLDCGDRFPLETLEAQLEAESLPPECDDCGGLLKYATVSFGERLPQDVLERARREAAACDCFVVVGSSVTVEPAASMPRIAARNGASLVVVNLDETPVDGLADAVVRGKAGETLPSIVERAIA</sequence>
<name>A0A2Z2HPM1_9EURY</name>
<dbReference type="GO" id="GO:0046872">
    <property type="term" value="F:metal ion binding"/>
    <property type="evidence" value="ECO:0007669"/>
    <property type="project" value="UniProtKB-KW"/>
</dbReference>
<evidence type="ECO:0000256" key="3">
    <source>
        <dbReference type="PROSITE-ProRule" id="PRU00236"/>
    </source>
</evidence>
<feature type="binding site" evidence="3">
    <location>
        <position position="158"/>
    </location>
    <ligand>
        <name>Zn(2+)</name>
        <dbReference type="ChEBI" id="CHEBI:29105"/>
    </ligand>
</feature>
<dbReference type="Gene3D" id="3.30.1600.10">
    <property type="entry name" value="SIR2/SIRT2 'Small Domain"/>
    <property type="match status" value="1"/>
</dbReference>
<dbReference type="Proteomes" id="UP000250088">
    <property type="component" value="Chromosome"/>
</dbReference>
<dbReference type="GeneID" id="32893151"/>
<feature type="binding site" evidence="3">
    <location>
        <position position="161"/>
    </location>
    <ligand>
        <name>Zn(2+)</name>
        <dbReference type="ChEBI" id="CHEBI:29105"/>
    </ligand>
</feature>
<dbReference type="PANTHER" id="PTHR11085">
    <property type="entry name" value="NAD-DEPENDENT PROTEIN DEACYLASE SIRTUIN-5, MITOCHONDRIAL-RELATED"/>
    <property type="match status" value="1"/>
</dbReference>
<dbReference type="GO" id="GO:0017136">
    <property type="term" value="F:histone deacetylase activity, NAD-dependent"/>
    <property type="evidence" value="ECO:0007669"/>
    <property type="project" value="TreeGrafter"/>
</dbReference>
<evidence type="ECO:0000256" key="2">
    <source>
        <dbReference type="ARBA" id="ARBA00023027"/>
    </source>
</evidence>
<dbReference type="PANTHER" id="PTHR11085:SF10">
    <property type="entry name" value="NAD-DEPENDENT PROTEIN DEACYLASE SIRTUIN-5, MITOCHONDRIAL-RELATED"/>
    <property type="match status" value="1"/>
</dbReference>
<keyword evidence="3" id="KW-0479">Metal-binding</keyword>
<dbReference type="GO" id="GO:0070403">
    <property type="term" value="F:NAD+ binding"/>
    <property type="evidence" value="ECO:0007669"/>
    <property type="project" value="InterPro"/>
</dbReference>
<feature type="binding site" evidence="3">
    <location>
        <position position="136"/>
    </location>
    <ligand>
        <name>Zn(2+)</name>
        <dbReference type="ChEBI" id="CHEBI:29105"/>
    </ligand>
</feature>
<evidence type="ECO:0000313" key="5">
    <source>
        <dbReference type="EMBL" id="ARS88941.1"/>
    </source>
</evidence>
<feature type="domain" description="Deacetylase sirtuin-type" evidence="4">
    <location>
        <begin position="1"/>
        <end position="255"/>
    </location>
</feature>
<accession>A0A2Z2HPM1</accession>
<dbReference type="Gene3D" id="3.40.50.1220">
    <property type="entry name" value="TPP-binding domain"/>
    <property type="match status" value="1"/>
</dbReference>
<dbReference type="InterPro" id="IPR050134">
    <property type="entry name" value="NAD-dep_sirtuin_deacylases"/>
</dbReference>